<feature type="transmembrane region" description="Helical" evidence="1">
    <location>
        <begin position="6"/>
        <end position="28"/>
    </location>
</feature>
<comment type="caution">
    <text evidence="2">The sequence shown here is derived from an EMBL/GenBank/DDBJ whole genome shotgun (WGS) entry which is preliminary data.</text>
</comment>
<accession>A0AAW6QVC6</accession>
<dbReference type="AlphaFoldDB" id="A0AAW6QVC6"/>
<keyword evidence="1" id="KW-0472">Membrane</keyword>
<reference evidence="2" key="1">
    <citation type="journal article" date="2019" name="Int J Environ Res Public Health">
        <title>Characterization of Chromosome-Mediated BlaOXA-894 in Shewanella xiamenensis Isolated from Pig Wastewater.</title>
        <authorList>
            <person name="Zou H."/>
            <person name="Zhou Z."/>
            <person name="Xia H."/>
            <person name="Zhao Q."/>
            <person name="Li X."/>
        </authorList>
    </citation>
    <scope>NUCLEOTIDE SEQUENCE</scope>
    <source>
        <strain evidence="2">2015oxa</strain>
    </source>
</reference>
<keyword evidence="1" id="KW-1133">Transmembrane helix</keyword>
<protein>
    <submittedName>
        <fullName evidence="2">Uncharacterized protein</fullName>
    </submittedName>
</protein>
<gene>
    <name evidence="2" type="ORF">E2650_05935</name>
</gene>
<proteinExistence type="predicted"/>
<organism evidence="2">
    <name type="scientific">Shewanella xiamenensis</name>
    <dbReference type="NCBI Taxonomy" id="332186"/>
    <lineage>
        <taxon>Bacteria</taxon>
        <taxon>Pseudomonadati</taxon>
        <taxon>Pseudomonadota</taxon>
        <taxon>Gammaproteobacteria</taxon>
        <taxon>Alteromonadales</taxon>
        <taxon>Shewanellaceae</taxon>
        <taxon>Shewanella</taxon>
    </lineage>
</organism>
<keyword evidence="1" id="KW-0812">Transmembrane</keyword>
<evidence type="ECO:0000256" key="1">
    <source>
        <dbReference type="SAM" id="Phobius"/>
    </source>
</evidence>
<dbReference type="Proteomes" id="UP001152518">
    <property type="component" value="Unassembled WGS sequence"/>
</dbReference>
<name>A0AAW6QVC6_9GAMM</name>
<evidence type="ECO:0000313" key="2">
    <source>
        <dbReference type="EMBL" id="MDG5899449.1"/>
    </source>
</evidence>
<dbReference type="RefSeq" id="WP_279254887.1">
    <property type="nucleotide sequence ID" value="NZ_SUNE01000003.1"/>
</dbReference>
<dbReference type="EMBL" id="SUNE01000003">
    <property type="protein sequence ID" value="MDG5899449.1"/>
    <property type="molecule type" value="Genomic_DNA"/>
</dbReference>
<sequence>MKFRPVFVLVTTVALTIFGYAVMFLYYLMQPQCIDDLSEISDFVLLSAGKGNTAPMHFNIAFDKEKNQWCYVEVVQ</sequence>
<reference evidence="2" key="2">
    <citation type="submission" date="2019-04" db="EMBL/GenBank/DDBJ databases">
        <authorList>
            <person name="Zou H."/>
        </authorList>
    </citation>
    <scope>NUCLEOTIDE SEQUENCE</scope>
    <source>
        <strain evidence="2">2015oxa</strain>
    </source>
</reference>